<dbReference type="Proteomes" id="UP000650833">
    <property type="component" value="Unassembled WGS sequence"/>
</dbReference>
<protein>
    <submittedName>
        <fullName evidence="2">Uncharacterized protein</fullName>
    </submittedName>
</protein>
<gene>
    <name evidence="2" type="ORF">INT46_000694</name>
</gene>
<comment type="caution">
    <text evidence="2">The sequence shown here is derived from an EMBL/GenBank/DDBJ whole genome shotgun (WGS) entry which is preliminary data.</text>
</comment>
<dbReference type="OrthoDB" id="10457732at2759"/>
<sequence length="122" mass="13315">MTITSFADISDIFEDTLGGESKGVLGTVIGNQIAGNVVNALPASVPPQPVANQQYANYPQVVPASYRPIANNVAQGFPSPNIQYIPYPVSATAKKDDDDEEDEEEEDEEEFDADDLVTRRRR</sequence>
<evidence type="ECO:0000313" key="2">
    <source>
        <dbReference type="EMBL" id="KAG2197769.1"/>
    </source>
</evidence>
<feature type="compositionally biased region" description="Acidic residues" evidence="1">
    <location>
        <begin position="97"/>
        <end position="115"/>
    </location>
</feature>
<organism evidence="2 3">
    <name type="scientific">Mucor plumbeus</name>
    <dbReference type="NCBI Taxonomy" id="97098"/>
    <lineage>
        <taxon>Eukaryota</taxon>
        <taxon>Fungi</taxon>
        <taxon>Fungi incertae sedis</taxon>
        <taxon>Mucoromycota</taxon>
        <taxon>Mucoromycotina</taxon>
        <taxon>Mucoromycetes</taxon>
        <taxon>Mucorales</taxon>
        <taxon>Mucorineae</taxon>
        <taxon>Mucoraceae</taxon>
        <taxon>Mucor</taxon>
    </lineage>
</organism>
<proteinExistence type="predicted"/>
<evidence type="ECO:0000313" key="3">
    <source>
        <dbReference type="Proteomes" id="UP000650833"/>
    </source>
</evidence>
<reference evidence="2" key="1">
    <citation type="submission" date="2020-12" db="EMBL/GenBank/DDBJ databases">
        <title>Metabolic potential, ecology and presence of endohyphal bacteria is reflected in genomic diversity of Mucoromycotina.</title>
        <authorList>
            <person name="Muszewska A."/>
            <person name="Okrasinska A."/>
            <person name="Steczkiewicz K."/>
            <person name="Drgas O."/>
            <person name="Orlowska M."/>
            <person name="Perlinska-Lenart U."/>
            <person name="Aleksandrzak-Piekarczyk T."/>
            <person name="Szatraj K."/>
            <person name="Zielenkiewicz U."/>
            <person name="Pilsyk S."/>
            <person name="Malc E."/>
            <person name="Mieczkowski P."/>
            <person name="Kruszewska J.S."/>
            <person name="Biernat P."/>
            <person name="Pawlowska J."/>
        </authorList>
    </citation>
    <scope>NUCLEOTIDE SEQUENCE</scope>
    <source>
        <strain evidence="2">CBS 226.32</strain>
    </source>
</reference>
<keyword evidence="3" id="KW-1185">Reference proteome</keyword>
<name>A0A8H7V166_9FUNG</name>
<dbReference type="EMBL" id="JAEPRC010000418">
    <property type="protein sequence ID" value="KAG2197769.1"/>
    <property type="molecule type" value="Genomic_DNA"/>
</dbReference>
<feature type="region of interest" description="Disordered" evidence="1">
    <location>
        <begin position="80"/>
        <end position="122"/>
    </location>
</feature>
<dbReference type="AlphaFoldDB" id="A0A8H7V166"/>
<evidence type="ECO:0000256" key="1">
    <source>
        <dbReference type="SAM" id="MobiDB-lite"/>
    </source>
</evidence>
<accession>A0A8H7V166</accession>